<dbReference type="RefSeq" id="WP_024731414.1">
    <property type="nucleotide sequence ID" value="NZ_CAJFJR010000035.1"/>
</dbReference>
<proteinExistence type="predicted"/>
<protein>
    <submittedName>
        <fullName evidence="1">Molecular chaperone Hsp90</fullName>
    </submittedName>
</protein>
<evidence type="ECO:0000313" key="3">
    <source>
        <dbReference type="Proteomes" id="UP000196386"/>
    </source>
</evidence>
<dbReference type="GeneID" id="72463819"/>
<evidence type="ECO:0000313" key="4">
    <source>
        <dbReference type="Proteomes" id="UP000260828"/>
    </source>
</evidence>
<sequence length="120" mass="12729">MDQNVLDQIVAKTRELMDAPTCSGETKEAAQKWLDAVGTGAQKAQTKAYIEELEADIMPIDNLIGFAGSEAGAAYFGAEKAAQIVEHAEQIKAAGARYCDCPACAIVAQILEKKDALLAL</sequence>
<comment type="caution">
    <text evidence="1">The sequence shown here is derived from an EMBL/GenBank/DDBJ whole genome shotgun (WGS) entry which is preliminary data.</text>
</comment>
<dbReference type="AlphaFoldDB" id="A0A1Y4MGX0"/>
<evidence type="ECO:0000313" key="1">
    <source>
        <dbReference type="EMBL" id="OUP68016.1"/>
    </source>
</evidence>
<accession>A0A1Y4MGX0</accession>
<organism evidence="1 3">
    <name type="scientific">Anaerotruncus colihominis</name>
    <dbReference type="NCBI Taxonomy" id="169435"/>
    <lineage>
        <taxon>Bacteria</taxon>
        <taxon>Bacillati</taxon>
        <taxon>Bacillota</taxon>
        <taxon>Clostridia</taxon>
        <taxon>Eubacteriales</taxon>
        <taxon>Oscillospiraceae</taxon>
        <taxon>Anaerotruncus</taxon>
    </lineage>
</organism>
<dbReference type="EMBL" id="NFKP01000023">
    <property type="protein sequence ID" value="OUP68016.1"/>
    <property type="molecule type" value="Genomic_DNA"/>
</dbReference>
<dbReference type="EMBL" id="QVME01000009">
    <property type="protein sequence ID" value="RGE66112.1"/>
    <property type="molecule type" value="Genomic_DNA"/>
</dbReference>
<gene>
    <name evidence="1" type="ORF">B5F11_15535</name>
    <name evidence="2" type="ORF">DXC40_14415</name>
</gene>
<dbReference type="Proteomes" id="UP000196386">
    <property type="component" value="Unassembled WGS sequence"/>
</dbReference>
<reference evidence="1" key="2">
    <citation type="journal article" date="2018" name="BMC Genomics">
        <title>Whole genome sequencing and function prediction of 133 gut anaerobes isolated from chicken caecum in pure cultures.</title>
        <authorList>
            <person name="Medvecky M."/>
            <person name="Cejkova D."/>
            <person name="Polansky O."/>
            <person name="Karasova D."/>
            <person name="Kubasova T."/>
            <person name="Cizek A."/>
            <person name="Rychlik I."/>
        </authorList>
    </citation>
    <scope>NUCLEOTIDE SEQUENCE</scope>
    <source>
        <strain evidence="1">An175</strain>
    </source>
</reference>
<evidence type="ECO:0000313" key="2">
    <source>
        <dbReference type="EMBL" id="RGE66112.1"/>
    </source>
</evidence>
<name>A0A1Y4MGX0_9FIRM</name>
<dbReference type="Proteomes" id="UP000260828">
    <property type="component" value="Unassembled WGS sequence"/>
</dbReference>
<reference evidence="2 4" key="3">
    <citation type="submission" date="2018-08" db="EMBL/GenBank/DDBJ databases">
        <title>A genome reference for cultivated species of the human gut microbiota.</title>
        <authorList>
            <person name="Zou Y."/>
            <person name="Xue W."/>
            <person name="Luo G."/>
        </authorList>
    </citation>
    <scope>NUCLEOTIDE SEQUENCE [LARGE SCALE GENOMIC DNA]</scope>
    <source>
        <strain evidence="2 4">TF05-12AC</strain>
    </source>
</reference>
<reference evidence="3" key="1">
    <citation type="submission" date="2017-04" db="EMBL/GenBank/DDBJ databases">
        <title>Function of individual gut microbiota members based on whole genome sequencing of pure cultures obtained from chicken caecum.</title>
        <authorList>
            <person name="Medvecky M."/>
            <person name="Cejkova D."/>
            <person name="Polansky O."/>
            <person name="Karasova D."/>
            <person name="Kubasova T."/>
            <person name="Cizek A."/>
            <person name="Rychlik I."/>
        </authorList>
    </citation>
    <scope>NUCLEOTIDE SEQUENCE [LARGE SCALE GENOMIC DNA]</scope>
    <source>
        <strain evidence="3">An175</strain>
    </source>
</reference>